<evidence type="ECO:0000256" key="3">
    <source>
        <dbReference type="RuleBase" id="RU000461"/>
    </source>
</evidence>
<dbReference type="InterPro" id="IPR050196">
    <property type="entry name" value="Cytochrome_P450_Monoox"/>
</dbReference>
<protein>
    <submittedName>
        <fullName evidence="5">Carotene epsilon-monooxygenase, chloroplastic</fullName>
    </submittedName>
</protein>
<dbReference type="GO" id="GO:0020037">
    <property type="term" value="F:heme binding"/>
    <property type="evidence" value="ECO:0007669"/>
    <property type="project" value="InterPro"/>
</dbReference>
<keyword evidence="3 5" id="KW-0503">Monooxygenase</keyword>
<dbReference type="PANTHER" id="PTHR24291">
    <property type="entry name" value="CYTOCHROME P450 FAMILY 4"/>
    <property type="match status" value="1"/>
</dbReference>
<dbReference type="CDD" id="cd11046">
    <property type="entry name" value="CYP97"/>
    <property type="match status" value="1"/>
</dbReference>
<gene>
    <name evidence="5" type="ORF">TSOC_001468</name>
</gene>
<dbReference type="InterPro" id="IPR036396">
    <property type="entry name" value="Cyt_P450_sf"/>
</dbReference>
<dbReference type="Pfam" id="PF00067">
    <property type="entry name" value="p450"/>
    <property type="match status" value="1"/>
</dbReference>
<dbReference type="GO" id="GO:0016705">
    <property type="term" value="F:oxidoreductase activity, acting on paired donors, with incorporation or reduction of molecular oxygen"/>
    <property type="evidence" value="ECO:0007669"/>
    <property type="project" value="InterPro"/>
</dbReference>
<comment type="cofactor">
    <cofactor evidence="2">
        <name>heme</name>
        <dbReference type="ChEBI" id="CHEBI:30413"/>
    </cofactor>
</comment>
<dbReference type="PANTHER" id="PTHR24291:SF134">
    <property type="entry name" value="CAROTENE EPSILON-MONOOXYGENASE, CHLOROPLASTIC"/>
    <property type="match status" value="1"/>
</dbReference>
<evidence type="ECO:0000256" key="1">
    <source>
        <dbReference type="ARBA" id="ARBA00010617"/>
    </source>
</evidence>
<dbReference type="GO" id="GO:0005506">
    <property type="term" value="F:iron ion binding"/>
    <property type="evidence" value="ECO:0007669"/>
    <property type="project" value="InterPro"/>
</dbReference>
<feature type="region of interest" description="Disordered" evidence="4">
    <location>
        <begin position="1"/>
        <end position="57"/>
    </location>
</feature>
<sequence length="570" mass="61795">MLLSGRAPPAAACRPQSGARVTPFRPAFKQASRTRSSVRAQPDDEVTGGKSIDAAGAGTSFTSPGWLTQLNMLWGGKGNVPVANAQPDDIKDLLGGALFQALYKWMTESGPIYLLPTGPVSSFLVISDPAAAKHVLRATDNSQRNIYNKGLVAEVATFLFGVGFAIAGGDVWKARRRAVGPSLHRAYLEVMIDRVFGASSLFAADKLRVAARSGAPVNMEALFSQLTLDIIGKSVFNYDFNALTTDSPLIQAVYTALKETEQRATDLLPLWKIPALGWLIPRQRKALLAVELIRKTTTDLIRKCKEMVDEEEMRAASAAAETGQDYLNDSDPSVLRFLIAAREEVDSTQLRDDLLSMLVAGHETTGSALTWTLYLLVQNPDKLAKAVAEVGAVMGDRLAPTMADFGQLRYVMRCVNESMRLYPHPPVLLRRAIIEDELPGGFKVPAGQDVMISVYNIHHSPAVWDDPESFIPERFGPLDGPVPSEINTDFKYIPFSGGPRKCVGDQFALMEAVVALAVLLRQYDFSLVPNQKIGMTTGATIHTTDGLYMYVKERSAAGQQAPAGAAVALA</sequence>
<keyword evidence="2 3" id="KW-0479">Metal-binding</keyword>
<evidence type="ECO:0000313" key="5">
    <source>
        <dbReference type="EMBL" id="PNH11700.1"/>
    </source>
</evidence>
<dbReference type="Proteomes" id="UP000236333">
    <property type="component" value="Unassembled WGS sequence"/>
</dbReference>
<dbReference type="Gene3D" id="1.10.630.10">
    <property type="entry name" value="Cytochrome P450"/>
    <property type="match status" value="1"/>
</dbReference>
<name>A0A2J8AGQ5_9CHLO</name>
<comment type="caution">
    <text evidence="5">The sequence shown here is derived from an EMBL/GenBank/DDBJ whole genome shotgun (WGS) entry which is preliminary data.</text>
</comment>
<evidence type="ECO:0000256" key="2">
    <source>
        <dbReference type="PIRSR" id="PIRSR602401-1"/>
    </source>
</evidence>
<keyword evidence="6" id="KW-1185">Reference proteome</keyword>
<dbReference type="GO" id="GO:0004497">
    <property type="term" value="F:monooxygenase activity"/>
    <property type="evidence" value="ECO:0007669"/>
    <property type="project" value="UniProtKB-KW"/>
</dbReference>
<dbReference type="InterPro" id="IPR002401">
    <property type="entry name" value="Cyt_P450_E_grp-I"/>
</dbReference>
<evidence type="ECO:0000256" key="4">
    <source>
        <dbReference type="SAM" id="MobiDB-lite"/>
    </source>
</evidence>
<dbReference type="OrthoDB" id="1470350at2759"/>
<reference evidence="5 6" key="1">
    <citation type="journal article" date="2017" name="Mol. Biol. Evol.">
        <title>The 4-celled Tetrabaena socialis nuclear genome reveals the essential components for genetic control of cell number at the origin of multicellularity in the volvocine lineage.</title>
        <authorList>
            <person name="Featherston J."/>
            <person name="Arakaki Y."/>
            <person name="Hanschen E.R."/>
            <person name="Ferris P.J."/>
            <person name="Michod R.E."/>
            <person name="Olson B.J.S.C."/>
            <person name="Nozaki H."/>
            <person name="Durand P.M."/>
        </authorList>
    </citation>
    <scope>NUCLEOTIDE SEQUENCE [LARGE SCALE GENOMIC DNA]</scope>
    <source>
        <strain evidence="5 6">NIES-571</strain>
    </source>
</reference>
<dbReference type="EMBL" id="PGGS01000024">
    <property type="protein sequence ID" value="PNH11700.1"/>
    <property type="molecule type" value="Genomic_DNA"/>
</dbReference>
<keyword evidence="3" id="KW-0560">Oxidoreductase</keyword>
<feature type="binding site" description="axial binding residue" evidence="2">
    <location>
        <position position="502"/>
    </location>
    <ligand>
        <name>heme</name>
        <dbReference type="ChEBI" id="CHEBI:30413"/>
    </ligand>
    <ligandPart>
        <name>Fe</name>
        <dbReference type="ChEBI" id="CHEBI:18248"/>
    </ligandPart>
</feature>
<dbReference type="InterPro" id="IPR001128">
    <property type="entry name" value="Cyt_P450"/>
</dbReference>
<dbReference type="GO" id="GO:0009507">
    <property type="term" value="C:chloroplast"/>
    <property type="evidence" value="ECO:0007669"/>
    <property type="project" value="TreeGrafter"/>
</dbReference>
<dbReference type="PRINTS" id="PR00463">
    <property type="entry name" value="EP450I"/>
</dbReference>
<comment type="similarity">
    <text evidence="1 3">Belongs to the cytochrome P450 family.</text>
</comment>
<dbReference type="AlphaFoldDB" id="A0A2J8AGQ5"/>
<dbReference type="PRINTS" id="PR00385">
    <property type="entry name" value="P450"/>
</dbReference>
<dbReference type="SUPFAM" id="SSF48264">
    <property type="entry name" value="Cytochrome P450"/>
    <property type="match status" value="1"/>
</dbReference>
<evidence type="ECO:0000313" key="6">
    <source>
        <dbReference type="Proteomes" id="UP000236333"/>
    </source>
</evidence>
<accession>A0A2J8AGQ5</accession>
<keyword evidence="2 3" id="KW-0349">Heme</keyword>
<keyword evidence="2 3" id="KW-0408">Iron</keyword>
<organism evidence="5 6">
    <name type="scientific">Tetrabaena socialis</name>
    <dbReference type="NCBI Taxonomy" id="47790"/>
    <lineage>
        <taxon>Eukaryota</taxon>
        <taxon>Viridiplantae</taxon>
        <taxon>Chlorophyta</taxon>
        <taxon>core chlorophytes</taxon>
        <taxon>Chlorophyceae</taxon>
        <taxon>CS clade</taxon>
        <taxon>Chlamydomonadales</taxon>
        <taxon>Tetrabaenaceae</taxon>
        <taxon>Tetrabaena</taxon>
    </lineage>
</organism>
<proteinExistence type="inferred from homology"/>
<dbReference type="PROSITE" id="PS00086">
    <property type="entry name" value="CYTOCHROME_P450"/>
    <property type="match status" value="1"/>
</dbReference>
<dbReference type="InterPro" id="IPR017972">
    <property type="entry name" value="Cyt_P450_CS"/>
</dbReference>